<feature type="transmembrane region" description="Helical" evidence="1">
    <location>
        <begin position="337"/>
        <end position="358"/>
    </location>
</feature>
<evidence type="ECO:0000313" key="4">
    <source>
        <dbReference type="Proteomes" id="UP001175226"/>
    </source>
</evidence>
<keyword evidence="1" id="KW-1133">Transmembrane helix</keyword>
<feature type="signal peptide" evidence="2">
    <location>
        <begin position="1"/>
        <end position="27"/>
    </location>
</feature>
<evidence type="ECO:0000256" key="1">
    <source>
        <dbReference type="SAM" id="Phobius"/>
    </source>
</evidence>
<dbReference type="PANTHER" id="PTHR35043:SF7">
    <property type="entry name" value="TRANSCRIPTION FACTOR DOMAIN-CONTAINING PROTEIN"/>
    <property type="match status" value="1"/>
</dbReference>
<sequence>MARPSSMSLAFALRLTLLPFLIYSVTGSCLPHGIQGIDSTESPFEKPVFDDDGGRTVLSILWSSLATIFACIWVSVHPNVPGPKMEKKGWLYLNVLRRAELMVLTVFSPEIITIWALRQHSVARLIRALRPDTLTMSHGFLVSMGGFVYSDGCPITLENLRQNPLLQDSLSRIEKKEISDRNKGDGLSKAVAMGQSTWFLLQCAARVARHLPLTILEIVAIGYAFFTIINYAVWWHKPLEISVPFQVPIPSKPMNTTPFPYISRTQPSPNTTAPRTSEAPLPSLFPRSMDIEHLKDWANFRLLSLFFGGDIIPHVAGPTSEEGVPRLWSGHPNNTRLFLLVACGNCVGVFFGAIYCAAWNYPFITPIERIFWRVCSVIVALSPPSAILVTFVTEKTAAKLGFDQHGQDNHLFSFMYRSIYIFLWVIYDMARVFSLMEPFLALRDLPAGVSQSIEWISFLPHI</sequence>
<feature type="transmembrane region" description="Helical" evidence="1">
    <location>
        <begin position="411"/>
        <end position="430"/>
    </location>
</feature>
<comment type="caution">
    <text evidence="3">The sequence shown here is derived from an EMBL/GenBank/DDBJ whole genome shotgun (WGS) entry which is preliminary data.</text>
</comment>
<dbReference type="PANTHER" id="PTHR35043">
    <property type="entry name" value="TRANSCRIPTION FACTOR DOMAIN-CONTAINING PROTEIN"/>
    <property type="match status" value="1"/>
</dbReference>
<keyword evidence="1" id="KW-0472">Membrane</keyword>
<dbReference type="Proteomes" id="UP001175226">
    <property type="component" value="Unassembled WGS sequence"/>
</dbReference>
<keyword evidence="1" id="KW-0812">Transmembrane</keyword>
<proteinExistence type="predicted"/>
<organism evidence="3 4">
    <name type="scientific">Armillaria borealis</name>
    <dbReference type="NCBI Taxonomy" id="47425"/>
    <lineage>
        <taxon>Eukaryota</taxon>
        <taxon>Fungi</taxon>
        <taxon>Dikarya</taxon>
        <taxon>Basidiomycota</taxon>
        <taxon>Agaricomycotina</taxon>
        <taxon>Agaricomycetes</taxon>
        <taxon>Agaricomycetidae</taxon>
        <taxon>Agaricales</taxon>
        <taxon>Marasmiineae</taxon>
        <taxon>Physalacriaceae</taxon>
        <taxon>Armillaria</taxon>
    </lineage>
</organism>
<feature type="transmembrane region" description="Helical" evidence="1">
    <location>
        <begin position="60"/>
        <end position="80"/>
    </location>
</feature>
<keyword evidence="2" id="KW-0732">Signal</keyword>
<name>A0AA39JTI1_9AGAR</name>
<feature type="transmembrane region" description="Helical" evidence="1">
    <location>
        <begin position="215"/>
        <end position="234"/>
    </location>
</feature>
<reference evidence="3" key="1">
    <citation type="submission" date="2023-06" db="EMBL/GenBank/DDBJ databases">
        <authorList>
            <consortium name="Lawrence Berkeley National Laboratory"/>
            <person name="Ahrendt S."/>
            <person name="Sahu N."/>
            <person name="Indic B."/>
            <person name="Wong-Bajracharya J."/>
            <person name="Merenyi Z."/>
            <person name="Ke H.-M."/>
            <person name="Monk M."/>
            <person name="Kocsube S."/>
            <person name="Drula E."/>
            <person name="Lipzen A."/>
            <person name="Balint B."/>
            <person name="Henrissat B."/>
            <person name="Andreopoulos B."/>
            <person name="Martin F.M."/>
            <person name="Harder C.B."/>
            <person name="Rigling D."/>
            <person name="Ford K.L."/>
            <person name="Foster G.D."/>
            <person name="Pangilinan J."/>
            <person name="Papanicolaou A."/>
            <person name="Barry K."/>
            <person name="LaButti K."/>
            <person name="Viragh M."/>
            <person name="Koriabine M."/>
            <person name="Yan M."/>
            <person name="Riley R."/>
            <person name="Champramary S."/>
            <person name="Plett K.L."/>
            <person name="Tsai I.J."/>
            <person name="Slot J."/>
            <person name="Sipos G."/>
            <person name="Plett J."/>
            <person name="Nagy L.G."/>
            <person name="Grigoriev I.V."/>
        </authorList>
    </citation>
    <scope>NUCLEOTIDE SEQUENCE</scope>
    <source>
        <strain evidence="3">FPL87.14</strain>
    </source>
</reference>
<accession>A0AA39JTI1</accession>
<feature type="transmembrane region" description="Helical" evidence="1">
    <location>
        <begin position="370"/>
        <end position="391"/>
    </location>
</feature>
<dbReference type="PROSITE" id="PS51257">
    <property type="entry name" value="PROKAR_LIPOPROTEIN"/>
    <property type="match status" value="1"/>
</dbReference>
<dbReference type="AlphaFoldDB" id="A0AA39JTI1"/>
<keyword evidence="4" id="KW-1185">Reference proteome</keyword>
<evidence type="ECO:0000256" key="2">
    <source>
        <dbReference type="SAM" id="SignalP"/>
    </source>
</evidence>
<dbReference type="EMBL" id="JAUEPT010000011">
    <property type="protein sequence ID" value="KAK0447615.1"/>
    <property type="molecule type" value="Genomic_DNA"/>
</dbReference>
<protein>
    <submittedName>
        <fullName evidence="3">Uncharacterized protein</fullName>
    </submittedName>
</protein>
<feature type="chain" id="PRO_5041309146" evidence="2">
    <location>
        <begin position="28"/>
        <end position="462"/>
    </location>
</feature>
<gene>
    <name evidence="3" type="ORF">EV421DRAFT_150452</name>
</gene>
<evidence type="ECO:0000313" key="3">
    <source>
        <dbReference type="EMBL" id="KAK0447615.1"/>
    </source>
</evidence>